<dbReference type="STRING" id="1560345.AWL63_19035"/>
<gene>
    <name evidence="1" type="ORF">AWL63_19035</name>
</gene>
<dbReference type="EMBL" id="CP014168">
    <property type="protein sequence ID" value="AOH85725.1"/>
    <property type="molecule type" value="Genomic_DNA"/>
</dbReference>
<protein>
    <submittedName>
        <fullName evidence="1">Uncharacterized protein</fullName>
    </submittedName>
</protein>
<reference evidence="1 2" key="1">
    <citation type="submission" date="2016-01" db="EMBL/GenBank/DDBJ databases">
        <title>Complete genome and mega plasmid sequence of Sphingomonas panacis DCY99 elicits systemic resistance in rice to Xanthomonas oryzae.</title>
        <authorList>
            <person name="Kim Y.J."/>
            <person name="Yang D.C."/>
            <person name="Sing P."/>
        </authorList>
    </citation>
    <scope>NUCLEOTIDE SEQUENCE [LARGE SCALE GENOMIC DNA]</scope>
    <source>
        <strain evidence="1 2">DCY99</strain>
    </source>
</reference>
<accession>A0A1B3ZE81</accession>
<keyword evidence="2" id="KW-1185">Reference proteome</keyword>
<name>A0A1B3ZE81_9SPHN</name>
<sequence length="145" mass="15150">MDAANALRGEVDLVLEGQSFVLRPSYTAIIAMEQKTGLPLINLAQLAEQGALTQEAQAIVVTELVRAWGREAVLDEYAPASEKAALASAKHANVDSIGLLLFDVGVLAVQPRIQIVLGLALTGGCLPSGEPKATGMMTTEIPVAD</sequence>
<dbReference type="RefSeq" id="WP_069206255.1">
    <property type="nucleotide sequence ID" value="NZ_CP014168.1"/>
</dbReference>
<evidence type="ECO:0000313" key="2">
    <source>
        <dbReference type="Proteomes" id="UP000094256"/>
    </source>
</evidence>
<evidence type="ECO:0000313" key="1">
    <source>
        <dbReference type="EMBL" id="AOH85725.1"/>
    </source>
</evidence>
<dbReference type="KEGG" id="span:AWL63_19035"/>
<dbReference type="AlphaFoldDB" id="A0A1B3ZE81"/>
<dbReference type="Proteomes" id="UP000094256">
    <property type="component" value="Chromosome"/>
</dbReference>
<organism evidence="1 2">
    <name type="scientific">Sphingomonas panacis</name>
    <dbReference type="NCBI Taxonomy" id="1560345"/>
    <lineage>
        <taxon>Bacteria</taxon>
        <taxon>Pseudomonadati</taxon>
        <taxon>Pseudomonadota</taxon>
        <taxon>Alphaproteobacteria</taxon>
        <taxon>Sphingomonadales</taxon>
        <taxon>Sphingomonadaceae</taxon>
        <taxon>Sphingomonas</taxon>
    </lineage>
</organism>
<proteinExistence type="predicted"/>